<keyword evidence="1" id="KW-1133">Transmembrane helix</keyword>
<evidence type="ECO:0000256" key="1">
    <source>
        <dbReference type="SAM" id="Phobius"/>
    </source>
</evidence>
<evidence type="ECO:0000313" key="4">
    <source>
        <dbReference type="Proteomes" id="UP001501598"/>
    </source>
</evidence>
<reference evidence="4" key="1">
    <citation type="journal article" date="2019" name="Int. J. Syst. Evol. Microbiol.">
        <title>The Global Catalogue of Microorganisms (GCM) 10K type strain sequencing project: providing services to taxonomists for standard genome sequencing and annotation.</title>
        <authorList>
            <consortium name="The Broad Institute Genomics Platform"/>
            <consortium name="The Broad Institute Genome Sequencing Center for Infectious Disease"/>
            <person name="Wu L."/>
            <person name="Ma J."/>
        </authorList>
    </citation>
    <scope>NUCLEOTIDE SEQUENCE [LARGE SCALE GENOMIC DNA]</scope>
    <source>
        <strain evidence="4">JCM 17906</strain>
    </source>
</reference>
<feature type="domain" description="GGDEF" evidence="2">
    <location>
        <begin position="264"/>
        <end position="398"/>
    </location>
</feature>
<dbReference type="NCBIfam" id="TIGR00254">
    <property type="entry name" value="GGDEF"/>
    <property type="match status" value="1"/>
</dbReference>
<keyword evidence="1" id="KW-0812">Transmembrane</keyword>
<protein>
    <submittedName>
        <fullName evidence="3">GGDEF domain-containing protein</fullName>
    </submittedName>
</protein>
<accession>A0ABP8RZD1</accession>
<dbReference type="SMART" id="SM00267">
    <property type="entry name" value="GGDEF"/>
    <property type="match status" value="1"/>
</dbReference>
<sequence length="400" mass="42648">MPPRALALIVTAELVAVLGLIANAMVGPPPTWADGLTALMLVVGGIVHTEIARWGERTRRKVTPVRHIDLTSVWTFSSALILPTEIACGVVLATYAYVHARVLRPSRTPIYRQLYSTSTVLLSVQAVGLLLRLTSPPSLVAGWGMTLLPASAVLYTLVNSSLIVAVIVLATPEATVRAVVGRGSEVAVELATLVVGTFFAVVVTLFGLLGLVVALPATLLLQWAILDWQLAAQAGIDERVGLHNAAAWYKQAKHLLSRTNQHTGVSAALVVELDQGAEIEKTYGRELNTDALRVVAEAILDVTTRRDAVGWFGESMFALVVPDTDGRSLAMRIHSAVARRPVLLHTPDGPLTVALTVTIGVAEAPRHGRTATAVLEAAEVALDRARKKGRGSQHFTDEAI</sequence>
<dbReference type="EMBL" id="BAABGT010000086">
    <property type="protein sequence ID" value="GAA4554872.1"/>
    <property type="molecule type" value="Genomic_DNA"/>
</dbReference>
<feature type="transmembrane region" description="Helical" evidence="1">
    <location>
        <begin position="110"/>
        <end position="131"/>
    </location>
</feature>
<feature type="transmembrane region" description="Helical" evidence="1">
    <location>
        <begin position="152"/>
        <end position="170"/>
    </location>
</feature>
<evidence type="ECO:0000313" key="3">
    <source>
        <dbReference type="EMBL" id="GAA4554872.1"/>
    </source>
</evidence>
<dbReference type="PANTHER" id="PTHR33121:SF79">
    <property type="entry name" value="CYCLIC DI-GMP PHOSPHODIESTERASE PDED-RELATED"/>
    <property type="match status" value="1"/>
</dbReference>
<dbReference type="InterPro" id="IPR050706">
    <property type="entry name" value="Cyclic-di-GMP_PDE-like"/>
</dbReference>
<dbReference type="InterPro" id="IPR043128">
    <property type="entry name" value="Rev_trsase/Diguanyl_cyclase"/>
</dbReference>
<dbReference type="InterPro" id="IPR000160">
    <property type="entry name" value="GGDEF_dom"/>
</dbReference>
<feature type="transmembrane region" description="Helical" evidence="1">
    <location>
        <begin position="5"/>
        <end position="26"/>
    </location>
</feature>
<dbReference type="SUPFAM" id="SSF55073">
    <property type="entry name" value="Nucleotide cyclase"/>
    <property type="match status" value="1"/>
</dbReference>
<keyword evidence="4" id="KW-1185">Reference proteome</keyword>
<feature type="transmembrane region" description="Helical" evidence="1">
    <location>
        <begin position="73"/>
        <end position="98"/>
    </location>
</feature>
<comment type="caution">
    <text evidence="3">The sequence shown here is derived from an EMBL/GenBank/DDBJ whole genome shotgun (WGS) entry which is preliminary data.</text>
</comment>
<evidence type="ECO:0000259" key="2">
    <source>
        <dbReference type="PROSITE" id="PS50887"/>
    </source>
</evidence>
<dbReference type="Gene3D" id="3.30.70.270">
    <property type="match status" value="1"/>
</dbReference>
<dbReference type="PANTHER" id="PTHR33121">
    <property type="entry name" value="CYCLIC DI-GMP PHOSPHODIESTERASE PDEF"/>
    <property type="match status" value="1"/>
</dbReference>
<gene>
    <name evidence="3" type="ORF">GCM10023175_53950</name>
</gene>
<dbReference type="InterPro" id="IPR029787">
    <property type="entry name" value="Nucleotide_cyclase"/>
</dbReference>
<dbReference type="PROSITE" id="PS50887">
    <property type="entry name" value="GGDEF"/>
    <property type="match status" value="1"/>
</dbReference>
<proteinExistence type="predicted"/>
<feature type="transmembrane region" description="Helical" evidence="1">
    <location>
        <begin position="190"/>
        <end position="215"/>
    </location>
</feature>
<keyword evidence="1" id="KW-0472">Membrane</keyword>
<dbReference type="RefSeq" id="WP_345424441.1">
    <property type="nucleotide sequence ID" value="NZ_BAABGT010000086.1"/>
</dbReference>
<dbReference type="Pfam" id="PF00990">
    <property type="entry name" value="GGDEF"/>
    <property type="match status" value="1"/>
</dbReference>
<dbReference type="Proteomes" id="UP001501598">
    <property type="component" value="Unassembled WGS sequence"/>
</dbReference>
<organism evidence="3 4">
    <name type="scientific">Pseudonocardia xishanensis</name>
    <dbReference type="NCBI Taxonomy" id="630995"/>
    <lineage>
        <taxon>Bacteria</taxon>
        <taxon>Bacillati</taxon>
        <taxon>Actinomycetota</taxon>
        <taxon>Actinomycetes</taxon>
        <taxon>Pseudonocardiales</taxon>
        <taxon>Pseudonocardiaceae</taxon>
        <taxon>Pseudonocardia</taxon>
    </lineage>
</organism>
<name>A0ABP8RZD1_9PSEU</name>